<organism evidence="15 16">
    <name type="scientific">Winogradskyella aurantia</name>
    <dbReference type="NCBI Taxonomy" id="1915063"/>
    <lineage>
        <taxon>Bacteria</taxon>
        <taxon>Pseudomonadati</taxon>
        <taxon>Bacteroidota</taxon>
        <taxon>Flavobacteriia</taxon>
        <taxon>Flavobacteriales</taxon>
        <taxon>Flavobacteriaceae</taxon>
        <taxon>Winogradskyella</taxon>
    </lineage>
</organism>
<comment type="catalytic activity">
    <reaction evidence="12">
        <text>2 a 1,2-diacyl-sn-glycero-3-phospho-(1'-sn-glycerol) = a cardiolipin + glycerol</text>
        <dbReference type="Rhea" id="RHEA:31451"/>
        <dbReference type="ChEBI" id="CHEBI:17754"/>
        <dbReference type="ChEBI" id="CHEBI:62237"/>
        <dbReference type="ChEBI" id="CHEBI:64716"/>
    </reaction>
</comment>
<evidence type="ECO:0000313" key="16">
    <source>
        <dbReference type="Proteomes" id="UP000216840"/>
    </source>
</evidence>
<keyword evidence="8 12" id="KW-0443">Lipid metabolism</keyword>
<evidence type="ECO:0000256" key="9">
    <source>
        <dbReference type="ARBA" id="ARBA00023136"/>
    </source>
</evidence>
<dbReference type="HAMAP" id="MF_01916">
    <property type="entry name" value="Cardiolipin_synth_Cls"/>
    <property type="match status" value="1"/>
</dbReference>
<evidence type="ECO:0000313" key="15">
    <source>
        <dbReference type="EMBL" id="OZV68116.1"/>
    </source>
</evidence>
<feature type="domain" description="PLD phosphodiesterase" evidence="14">
    <location>
        <begin position="219"/>
        <end position="246"/>
    </location>
</feature>
<feature type="domain" description="PLD phosphodiesterase" evidence="14">
    <location>
        <begin position="395"/>
        <end position="422"/>
    </location>
</feature>
<dbReference type="InterPro" id="IPR027379">
    <property type="entry name" value="CLS_N"/>
</dbReference>
<comment type="similarity">
    <text evidence="12">Belongs to the phospholipase D family. Cardiolipin synthase subfamily.</text>
</comment>
<keyword evidence="9 12" id="KW-0472">Membrane</keyword>
<dbReference type="InterPro" id="IPR001736">
    <property type="entry name" value="PLipase_D/transphosphatidylase"/>
</dbReference>
<evidence type="ECO:0000256" key="13">
    <source>
        <dbReference type="NCBIfam" id="TIGR04265"/>
    </source>
</evidence>
<comment type="subcellular location">
    <subcellularLocation>
        <location evidence="1 12">Cell membrane</location>
        <topology evidence="1 12">Multi-pass membrane protein</topology>
    </subcellularLocation>
</comment>
<dbReference type="EMBL" id="NGJN01000005">
    <property type="protein sequence ID" value="OZV68116.1"/>
    <property type="molecule type" value="Genomic_DNA"/>
</dbReference>
<evidence type="ECO:0000256" key="2">
    <source>
        <dbReference type="ARBA" id="ARBA00022475"/>
    </source>
</evidence>
<dbReference type="AlphaFoldDB" id="A0A265US40"/>
<feature type="active site" evidence="12">
    <location>
        <position position="400"/>
    </location>
</feature>
<gene>
    <name evidence="15" type="ORF">CA834_10750</name>
</gene>
<keyword evidence="7 12" id="KW-1133">Transmembrane helix</keyword>
<sequence length="482" mass="55415">MEYIKTHIWTLLVAINYALAIALIVFILFKQLNPSKTISYILVLMVFPFLGLIVYVLFGQDYRKTKIFDRKNILDQQIVKELLDKLKLKKSQEDQVEEILQEKSKLFKLIYNGEKSKLTTYNHVRVLINAEEKFEVLFSDLKKAKHHIHLEYYIFNDDVIGTKLIDLLCKKAQEGVEVRFVYDDVGSKISSKNKRRLTEAGVLHFPFMPVLFSGLTGKMNYRDHRKIIVIDGEIGYLGGINIADHYINSGKTDYWRDTHIRIDGEAVKPLQILFFTTWDFVQDGGIKLSASYFPEYRPNNRSGVQIISSGPDTDWPNIMEAIFAAITAARSFIYITTPYFIPNDEILAALQIAARSGVEVKLLIPYTSDSWISGSATNSYLQVMLEAGVEVYRYKRGFIHAKTMVLDDEVCSVGTANMDYRSFEINFEVNAFIYDKEISKQLRMQFLADLEDAEVLSLDTWEKRPLGRKLIESLSKLLAPLL</sequence>
<keyword evidence="16" id="KW-1185">Reference proteome</keyword>
<evidence type="ECO:0000256" key="11">
    <source>
        <dbReference type="ARBA" id="ARBA00023264"/>
    </source>
</evidence>
<dbReference type="RefSeq" id="WP_094968702.1">
    <property type="nucleotide sequence ID" value="NZ_NGJN01000005.1"/>
</dbReference>
<evidence type="ECO:0000256" key="6">
    <source>
        <dbReference type="ARBA" id="ARBA00022737"/>
    </source>
</evidence>
<evidence type="ECO:0000256" key="4">
    <source>
        <dbReference type="ARBA" id="ARBA00022679"/>
    </source>
</evidence>
<proteinExistence type="inferred from homology"/>
<dbReference type="GO" id="GO:0032049">
    <property type="term" value="P:cardiolipin biosynthetic process"/>
    <property type="evidence" value="ECO:0007669"/>
    <property type="project" value="UniProtKB-UniRule"/>
</dbReference>
<keyword evidence="10 12" id="KW-0594">Phospholipid biosynthesis</keyword>
<dbReference type="Gene3D" id="3.30.870.10">
    <property type="entry name" value="Endonuclease Chain A"/>
    <property type="match status" value="2"/>
</dbReference>
<dbReference type="Pfam" id="PF13091">
    <property type="entry name" value="PLDc_2"/>
    <property type="match status" value="2"/>
</dbReference>
<dbReference type="InterPro" id="IPR025202">
    <property type="entry name" value="PLD-like_dom"/>
</dbReference>
<dbReference type="PROSITE" id="PS50035">
    <property type="entry name" value="PLD"/>
    <property type="match status" value="2"/>
</dbReference>
<dbReference type="GO" id="GO:0005886">
    <property type="term" value="C:plasma membrane"/>
    <property type="evidence" value="ECO:0007669"/>
    <property type="project" value="UniProtKB-SubCell"/>
</dbReference>
<dbReference type="GO" id="GO:0008808">
    <property type="term" value="F:cardiolipin synthase activity"/>
    <property type="evidence" value="ECO:0007669"/>
    <property type="project" value="UniProtKB-UniRule"/>
</dbReference>
<evidence type="ECO:0000256" key="12">
    <source>
        <dbReference type="HAMAP-Rule" id="MF_01916"/>
    </source>
</evidence>
<protein>
    <recommendedName>
        <fullName evidence="12 13">Cardiolipin synthase</fullName>
        <shortName evidence="12">CL synthase</shortName>
        <ecNumber evidence="12 13">2.7.8.-</ecNumber>
    </recommendedName>
</protein>
<keyword evidence="6" id="KW-0677">Repeat</keyword>
<feature type="transmembrane region" description="Helical" evidence="12">
    <location>
        <begin position="40"/>
        <end position="58"/>
    </location>
</feature>
<dbReference type="SMART" id="SM00155">
    <property type="entry name" value="PLDc"/>
    <property type="match status" value="2"/>
</dbReference>
<keyword evidence="3 12" id="KW-0444">Lipid biosynthesis</keyword>
<keyword evidence="11 12" id="KW-1208">Phospholipid metabolism</keyword>
<evidence type="ECO:0000259" key="14">
    <source>
        <dbReference type="PROSITE" id="PS50035"/>
    </source>
</evidence>
<feature type="active site" evidence="12">
    <location>
        <position position="407"/>
    </location>
</feature>
<dbReference type="NCBIfam" id="TIGR04265">
    <property type="entry name" value="bac_cardiolipin"/>
    <property type="match status" value="1"/>
</dbReference>
<evidence type="ECO:0000256" key="5">
    <source>
        <dbReference type="ARBA" id="ARBA00022692"/>
    </source>
</evidence>
<dbReference type="Pfam" id="PF13396">
    <property type="entry name" value="PLDc_N"/>
    <property type="match status" value="1"/>
</dbReference>
<comment type="caution">
    <text evidence="15">The sequence shown here is derived from an EMBL/GenBank/DDBJ whole genome shotgun (WGS) entry which is preliminary data.</text>
</comment>
<keyword evidence="2 12" id="KW-1003">Cell membrane</keyword>
<evidence type="ECO:0000256" key="1">
    <source>
        <dbReference type="ARBA" id="ARBA00004651"/>
    </source>
</evidence>
<dbReference type="EC" id="2.7.8.-" evidence="12 13"/>
<feature type="active site" evidence="12">
    <location>
        <position position="226"/>
    </location>
</feature>
<dbReference type="SUPFAM" id="SSF56024">
    <property type="entry name" value="Phospholipase D/nuclease"/>
    <property type="match status" value="2"/>
</dbReference>
<evidence type="ECO:0000256" key="3">
    <source>
        <dbReference type="ARBA" id="ARBA00022516"/>
    </source>
</evidence>
<dbReference type="CDD" id="cd09110">
    <property type="entry name" value="PLDc_CLS_1"/>
    <property type="match status" value="1"/>
</dbReference>
<dbReference type="InterPro" id="IPR022924">
    <property type="entry name" value="Cardiolipin_synthase"/>
</dbReference>
<evidence type="ECO:0000256" key="7">
    <source>
        <dbReference type="ARBA" id="ARBA00022989"/>
    </source>
</evidence>
<feature type="active site" evidence="12">
    <location>
        <position position="224"/>
    </location>
</feature>
<evidence type="ECO:0000256" key="10">
    <source>
        <dbReference type="ARBA" id="ARBA00023209"/>
    </source>
</evidence>
<dbReference type="PANTHER" id="PTHR21248:SF22">
    <property type="entry name" value="PHOSPHOLIPASE D"/>
    <property type="match status" value="1"/>
</dbReference>
<feature type="active site" evidence="12">
    <location>
        <position position="231"/>
    </location>
</feature>
<keyword evidence="4 12" id="KW-0808">Transferase</keyword>
<name>A0A265US40_9FLAO</name>
<feature type="transmembrane region" description="Helical" evidence="12">
    <location>
        <begin position="6"/>
        <end position="28"/>
    </location>
</feature>
<dbReference type="CDD" id="cd09112">
    <property type="entry name" value="PLDc_CLS_2"/>
    <property type="match status" value="1"/>
</dbReference>
<dbReference type="PANTHER" id="PTHR21248">
    <property type="entry name" value="CARDIOLIPIN SYNTHASE"/>
    <property type="match status" value="1"/>
</dbReference>
<dbReference type="Proteomes" id="UP000216840">
    <property type="component" value="Unassembled WGS sequence"/>
</dbReference>
<accession>A0A265US40</accession>
<comment type="function">
    <text evidence="12">Catalyzes the reversible phosphatidyl group transfer from one phosphatidylglycerol molecule to another to form cardiolipin (CL) (diphosphatidylglycerol) and glycerol.</text>
</comment>
<evidence type="ECO:0000256" key="8">
    <source>
        <dbReference type="ARBA" id="ARBA00023098"/>
    </source>
</evidence>
<dbReference type="InterPro" id="IPR030874">
    <property type="entry name" value="Cardiolipin_synth_Firmi"/>
</dbReference>
<dbReference type="OrthoDB" id="9762009at2"/>
<feature type="active site" evidence="12">
    <location>
        <position position="402"/>
    </location>
</feature>
<keyword evidence="5 12" id="KW-0812">Transmembrane</keyword>
<reference evidence="15 16" key="1">
    <citation type="submission" date="2017-05" db="EMBL/GenBank/DDBJ databases">
        <title>The draft genome sequence of Idiomarina salinarum WNB302.</title>
        <authorList>
            <person name="Sun Y."/>
            <person name="Chen B."/>
            <person name="Du Z."/>
        </authorList>
    </citation>
    <scope>NUCLEOTIDE SEQUENCE [LARGE SCALE GENOMIC DNA]</scope>
    <source>
        <strain evidence="15 16">WNB302</strain>
    </source>
</reference>